<dbReference type="Proteomes" id="UP000479000">
    <property type="component" value="Unassembled WGS sequence"/>
</dbReference>
<accession>A0A6H5HLT1</accession>
<feature type="compositionally biased region" description="Acidic residues" evidence="1">
    <location>
        <begin position="149"/>
        <end position="160"/>
    </location>
</feature>
<keyword evidence="4" id="KW-1185">Reference proteome</keyword>
<gene>
    <name evidence="3" type="ORF">NTEN_LOCUS21595</name>
</gene>
<dbReference type="SMART" id="SM01123">
    <property type="entry name" value="DBP10CT"/>
    <property type="match status" value="1"/>
</dbReference>
<evidence type="ECO:0000313" key="4">
    <source>
        <dbReference type="Proteomes" id="UP000479000"/>
    </source>
</evidence>
<evidence type="ECO:0000313" key="3">
    <source>
        <dbReference type="EMBL" id="CAB0017616.1"/>
    </source>
</evidence>
<protein>
    <recommendedName>
        <fullName evidence="2">DBP10 C-terminal domain-containing protein</fullName>
    </recommendedName>
</protein>
<dbReference type="GO" id="GO:0003724">
    <property type="term" value="F:RNA helicase activity"/>
    <property type="evidence" value="ECO:0007669"/>
    <property type="project" value="InterPro"/>
</dbReference>
<dbReference type="GO" id="GO:0005634">
    <property type="term" value="C:nucleus"/>
    <property type="evidence" value="ECO:0007669"/>
    <property type="project" value="InterPro"/>
</dbReference>
<sequence length="166" mass="18563">MFHHCLFQSSMKRVCDNGMKQYIRSRPGASIESVRRAKEIEIATIGDHALFQDTNDLKDAKAKLLTGISSYRPPGDASAAGFDLTGDTEEIMKSAIVKKIWDKKKKKMVSVGVESKKNMIKSESGKWIPASFKSGRYQKWMERTKAAAEDDDNEEDDGNEEATPAK</sequence>
<dbReference type="EMBL" id="CADCXU010031686">
    <property type="protein sequence ID" value="CAB0017616.1"/>
    <property type="molecule type" value="Genomic_DNA"/>
</dbReference>
<proteinExistence type="predicted"/>
<feature type="domain" description="DBP10 C-terminal" evidence="2">
    <location>
        <begin position="83"/>
        <end position="143"/>
    </location>
</feature>
<dbReference type="AlphaFoldDB" id="A0A6H5HLT1"/>
<feature type="region of interest" description="Disordered" evidence="1">
    <location>
        <begin position="142"/>
        <end position="166"/>
    </location>
</feature>
<name>A0A6H5HLT1_9HEMI</name>
<reference evidence="3 4" key="1">
    <citation type="submission" date="2020-02" db="EMBL/GenBank/DDBJ databases">
        <authorList>
            <person name="Ferguson B K."/>
        </authorList>
    </citation>
    <scope>NUCLEOTIDE SEQUENCE [LARGE SCALE GENOMIC DNA]</scope>
</reference>
<dbReference type="InterPro" id="IPR012541">
    <property type="entry name" value="DBP10_C"/>
</dbReference>
<evidence type="ECO:0000259" key="2">
    <source>
        <dbReference type="SMART" id="SM01123"/>
    </source>
</evidence>
<evidence type="ECO:0000256" key="1">
    <source>
        <dbReference type="SAM" id="MobiDB-lite"/>
    </source>
</evidence>
<feature type="non-terminal residue" evidence="3">
    <location>
        <position position="166"/>
    </location>
</feature>
<dbReference type="Pfam" id="PF08147">
    <property type="entry name" value="DBP10CT"/>
    <property type="match status" value="1"/>
</dbReference>
<dbReference type="GO" id="GO:0005524">
    <property type="term" value="F:ATP binding"/>
    <property type="evidence" value="ECO:0007669"/>
    <property type="project" value="InterPro"/>
</dbReference>
<dbReference type="OrthoDB" id="10261375at2759"/>
<organism evidence="3 4">
    <name type="scientific">Nesidiocoris tenuis</name>
    <dbReference type="NCBI Taxonomy" id="355587"/>
    <lineage>
        <taxon>Eukaryota</taxon>
        <taxon>Metazoa</taxon>
        <taxon>Ecdysozoa</taxon>
        <taxon>Arthropoda</taxon>
        <taxon>Hexapoda</taxon>
        <taxon>Insecta</taxon>
        <taxon>Pterygota</taxon>
        <taxon>Neoptera</taxon>
        <taxon>Paraneoptera</taxon>
        <taxon>Hemiptera</taxon>
        <taxon>Heteroptera</taxon>
        <taxon>Panheteroptera</taxon>
        <taxon>Cimicomorpha</taxon>
        <taxon>Miridae</taxon>
        <taxon>Dicyphina</taxon>
        <taxon>Nesidiocoris</taxon>
    </lineage>
</organism>
<dbReference type="GO" id="GO:0003723">
    <property type="term" value="F:RNA binding"/>
    <property type="evidence" value="ECO:0007669"/>
    <property type="project" value="InterPro"/>
</dbReference>